<dbReference type="GO" id="GO:0009234">
    <property type="term" value="P:menaquinone biosynthetic process"/>
    <property type="evidence" value="ECO:0007669"/>
    <property type="project" value="TreeGrafter"/>
</dbReference>
<dbReference type="CDD" id="cd06558">
    <property type="entry name" value="crotonase-like"/>
    <property type="match status" value="1"/>
</dbReference>
<evidence type="ECO:0000256" key="1">
    <source>
        <dbReference type="ARBA" id="ARBA00005254"/>
    </source>
</evidence>
<dbReference type="PROSITE" id="PS00166">
    <property type="entry name" value="ENOYL_COA_HYDRATASE"/>
    <property type="match status" value="1"/>
</dbReference>
<name>A0A2T2WNB3_9FIRM</name>
<protein>
    <submittedName>
        <fullName evidence="3">1,4-dihydroxy-6-naphthoate synthase</fullName>
    </submittedName>
</protein>
<dbReference type="InterPro" id="IPR018376">
    <property type="entry name" value="Enoyl-CoA_hyd/isom_CS"/>
</dbReference>
<dbReference type="Proteomes" id="UP000241848">
    <property type="component" value="Unassembled WGS sequence"/>
</dbReference>
<comment type="caution">
    <text evidence="3">The sequence shown here is derived from an EMBL/GenBank/DDBJ whole genome shotgun (WGS) entry which is preliminary data.</text>
</comment>
<dbReference type="Gene3D" id="1.10.12.10">
    <property type="entry name" value="Lyase 2-enoyl-coa Hydratase, Chain A, domain 2"/>
    <property type="match status" value="1"/>
</dbReference>
<proteinExistence type="inferred from homology"/>
<dbReference type="PANTHER" id="PTHR43113:SF1">
    <property type="entry name" value="1,4-DIHYDROXY-2-NAPHTHOYL-COA SYNTHASE, PEROXISOMAL"/>
    <property type="match status" value="1"/>
</dbReference>
<dbReference type="SUPFAM" id="SSF52096">
    <property type="entry name" value="ClpP/crotonase"/>
    <property type="match status" value="1"/>
</dbReference>
<accession>A0A2T2WNB3</accession>
<evidence type="ECO:0000256" key="2">
    <source>
        <dbReference type="RuleBase" id="RU003707"/>
    </source>
</evidence>
<dbReference type="GO" id="GO:0008935">
    <property type="term" value="F:1,4-dihydroxy-2-naphthoyl-CoA synthase activity"/>
    <property type="evidence" value="ECO:0007669"/>
    <property type="project" value="TreeGrafter"/>
</dbReference>
<dbReference type="InterPro" id="IPR029045">
    <property type="entry name" value="ClpP/crotonase-like_dom_sf"/>
</dbReference>
<dbReference type="Gene3D" id="3.90.226.10">
    <property type="entry name" value="2-enoyl-CoA Hydratase, Chain A, domain 1"/>
    <property type="match status" value="1"/>
</dbReference>
<evidence type="ECO:0000313" key="3">
    <source>
        <dbReference type="EMBL" id="PSR23722.1"/>
    </source>
</evidence>
<sequence length="260" mass="28848">MTYKDIMYHAQDGIVEITLNRPEKLNCFRSQTVRDLTHAITEADQDRTVGVIILTGTGKAFSVGGDIDELSQLNRETGRQWNQRLIELAMKMRGTAKPLIAAVNGFCIAGGNELNMFCDLTIASDRAVFGQAGPKIGGCPLWGGTQLLPRLVGDKRAREIIMLCLQYSAQEALAMGWINRVVPHEDLMLAAREWAHIILDRAPQSIALAKLSVNYESDALYASLAHGGALLEFVWGSEQFHEGVSAFKDKRPPNFHQFRH</sequence>
<dbReference type="PANTHER" id="PTHR43113">
    <property type="entry name" value="NUCLEOSIDE-DIPHOSPHATE-SUGAR EPIMERASE"/>
    <property type="match status" value="1"/>
</dbReference>
<evidence type="ECO:0000313" key="4">
    <source>
        <dbReference type="Proteomes" id="UP000241848"/>
    </source>
</evidence>
<dbReference type="AlphaFoldDB" id="A0A2T2WNB3"/>
<dbReference type="GO" id="GO:0005829">
    <property type="term" value="C:cytosol"/>
    <property type="evidence" value="ECO:0007669"/>
    <property type="project" value="TreeGrafter"/>
</dbReference>
<comment type="similarity">
    <text evidence="1 2">Belongs to the enoyl-CoA hydratase/isomerase family.</text>
</comment>
<dbReference type="EMBL" id="PXYV01000003">
    <property type="protein sequence ID" value="PSR23722.1"/>
    <property type="molecule type" value="Genomic_DNA"/>
</dbReference>
<dbReference type="Pfam" id="PF00378">
    <property type="entry name" value="ECH_1"/>
    <property type="match status" value="1"/>
</dbReference>
<organism evidence="3 4">
    <name type="scientific">Sulfobacillus acidophilus</name>
    <dbReference type="NCBI Taxonomy" id="53633"/>
    <lineage>
        <taxon>Bacteria</taxon>
        <taxon>Bacillati</taxon>
        <taxon>Bacillota</taxon>
        <taxon>Clostridia</taxon>
        <taxon>Eubacteriales</taxon>
        <taxon>Clostridiales Family XVII. Incertae Sedis</taxon>
        <taxon>Sulfobacillus</taxon>
    </lineage>
</organism>
<gene>
    <name evidence="3" type="ORF">C7B45_01520</name>
</gene>
<reference evidence="3 4" key="1">
    <citation type="journal article" date="2014" name="BMC Genomics">
        <title>Comparison of environmental and isolate Sulfobacillus genomes reveals diverse carbon, sulfur, nitrogen, and hydrogen metabolisms.</title>
        <authorList>
            <person name="Justice N.B."/>
            <person name="Norman A."/>
            <person name="Brown C.T."/>
            <person name="Singh A."/>
            <person name="Thomas B.C."/>
            <person name="Banfield J.F."/>
        </authorList>
    </citation>
    <scope>NUCLEOTIDE SEQUENCE [LARGE SCALE GENOMIC DNA]</scope>
    <source>
        <strain evidence="3">AMDSBA3</strain>
    </source>
</reference>
<dbReference type="InterPro" id="IPR014748">
    <property type="entry name" value="Enoyl-CoA_hydra_C"/>
</dbReference>
<dbReference type="InterPro" id="IPR001753">
    <property type="entry name" value="Enoyl-CoA_hydra/iso"/>
</dbReference>